<organism evidence="1 2">
    <name type="scientific">Gossypium raimondii</name>
    <name type="common">Peruvian cotton</name>
    <name type="synonym">Gossypium klotzschianum subsp. raimondii</name>
    <dbReference type="NCBI Taxonomy" id="29730"/>
    <lineage>
        <taxon>Eukaryota</taxon>
        <taxon>Viridiplantae</taxon>
        <taxon>Streptophyta</taxon>
        <taxon>Embryophyta</taxon>
        <taxon>Tracheophyta</taxon>
        <taxon>Spermatophyta</taxon>
        <taxon>Magnoliopsida</taxon>
        <taxon>eudicotyledons</taxon>
        <taxon>Gunneridae</taxon>
        <taxon>Pentapetalae</taxon>
        <taxon>rosids</taxon>
        <taxon>malvids</taxon>
        <taxon>Malvales</taxon>
        <taxon>Malvaceae</taxon>
        <taxon>Malvoideae</taxon>
        <taxon>Gossypium</taxon>
    </lineage>
</organism>
<dbReference type="EMBL" id="JABEZZ010000011">
    <property type="protein sequence ID" value="MBA0599698.1"/>
    <property type="molecule type" value="Genomic_DNA"/>
</dbReference>
<gene>
    <name evidence="1" type="ORF">Gorai_005906</name>
</gene>
<accession>A0A7J8QE02</accession>
<evidence type="ECO:0000313" key="1">
    <source>
        <dbReference type="EMBL" id="MBA0599698.1"/>
    </source>
</evidence>
<comment type="caution">
    <text evidence="1">The sequence shown here is derived from an EMBL/GenBank/DDBJ whole genome shotgun (WGS) entry which is preliminary data.</text>
</comment>
<protein>
    <submittedName>
        <fullName evidence="1">Uncharacterized protein</fullName>
    </submittedName>
</protein>
<reference evidence="1 2" key="1">
    <citation type="journal article" date="2019" name="Genome Biol. Evol.">
        <title>Insights into the evolution of the New World diploid cottons (Gossypium, subgenus Houzingenia) based on genome sequencing.</title>
        <authorList>
            <person name="Grover C.E."/>
            <person name="Arick M.A. 2nd"/>
            <person name="Thrash A."/>
            <person name="Conover J.L."/>
            <person name="Sanders W.S."/>
            <person name="Peterson D.G."/>
            <person name="Frelichowski J.E."/>
            <person name="Scheffler J.A."/>
            <person name="Scheffler B.E."/>
            <person name="Wendel J.F."/>
        </authorList>
    </citation>
    <scope>NUCLEOTIDE SEQUENCE [LARGE SCALE GENOMIC DNA]</scope>
    <source>
        <strain evidence="1">8</strain>
        <tissue evidence="1">Leaf</tissue>
    </source>
</reference>
<dbReference type="Proteomes" id="UP000593578">
    <property type="component" value="Unassembled WGS sequence"/>
</dbReference>
<name>A0A7J8QE02_GOSRA</name>
<dbReference type="AlphaFoldDB" id="A0A7J8QE02"/>
<evidence type="ECO:0000313" key="2">
    <source>
        <dbReference type="Proteomes" id="UP000593578"/>
    </source>
</evidence>
<sequence>MLFAELLKNMAMGLMFLVLFD</sequence>
<proteinExistence type="predicted"/>